<gene>
    <name evidence="1" type="ORF">BDZ85DRAFT_95219</name>
</gene>
<evidence type="ECO:0000313" key="2">
    <source>
        <dbReference type="Proteomes" id="UP000799538"/>
    </source>
</evidence>
<reference evidence="2" key="1">
    <citation type="journal article" date="2020" name="Stud. Mycol.">
        <title>101 Dothideomycetes genomes: A test case for predicting lifestyles and emergence of pathogens.</title>
        <authorList>
            <person name="Haridas S."/>
            <person name="Albert R."/>
            <person name="Binder M."/>
            <person name="Bloem J."/>
            <person name="LaButti K."/>
            <person name="Salamov A."/>
            <person name="Andreopoulos B."/>
            <person name="Baker S."/>
            <person name="Barry K."/>
            <person name="Bills G."/>
            <person name="Bluhm B."/>
            <person name="Cannon C."/>
            <person name="Castanera R."/>
            <person name="Culley D."/>
            <person name="Daum C."/>
            <person name="Ezra D."/>
            <person name="Gonzalez J."/>
            <person name="Henrissat B."/>
            <person name="Kuo A."/>
            <person name="Liang C."/>
            <person name="Lipzen A."/>
            <person name="Lutzoni F."/>
            <person name="Magnuson J."/>
            <person name="Mondo S."/>
            <person name="Nolan M."/>
            <person name="Ohm R."/>
            <person name="Pangilinan J."/>
            <person name="Park H.-J."/>
            <person name="Ramirez L."/>
            <person name="Alfaro M."/>
            <person name="Sun H."/>
            <person name="Tritt A."/>
            <person name="Yoshinaga Y."/>
            <person name="Zwiers L.-H."/>
            <person name="Turgeon B."/>
            <person name="Goodwin S."/>
            <person name="Spatafora J."/>
            <person name="Crous P."/>
            <person name="Grigoriev I."/>
        </authorList>
    </citation>
    <scope>NUCLEOTIDE SEQUENCE [LARGE SCALE GENOMIC DNA]</scope>
    <source>
        <strain evidence="2">CECT 20119</strain>
    </source>
</reference>
<protein>
    <submittedName>
        <fullName evidence="1">Uncharacterized protein</fullName>
    </submittedName>
</protein>
<name>A0A6A6GE86_9PEZI</name>
<dbReference type="Proteomes" id="UP000799538">
    <property type="component" value="Unassembled WGS sequence"/>
</dbReference>
<dbReference type="AlphaFoldDB" id="A0A6A6GE86"/>
<evidence type="ECO:0000313" key="1">
    <source>
        <dbReference type="EMBL" id="KAF2223968.1"/>
    </source>
</evidence>
<keyword evidence="2" id="KW-1185">Reference proteome</keyword>
<dbReference type="EMBL" id="ML992505">
    <property type="protein sequence ID" value="KAF2223968.1"/>
    <property type="molecule type" value="Genomic_DNA"/>
</dbReference>
<organism evidence="1 2">
    <name type="scientific">Elsinoe ampelina</name>
    <dbReference type="NCBI Taxonomy" id="302913"/>
    <lineage>
        <taxon>Eukaryota</taxon>
        <taxon>Fungi</taxon>
        <taxon>Dikarya</taxon>
        <taxon>Ascomycota</taxon>
        <taxon>Pezizomycotina</taxon>
        <taxon>Dothideomycetes</taxon>
        <taxon>Dothideomycetidae</taxon>
        <taxon>Myriangiales</taxon>
        <taxon>Elsinoaceae</taxon>
        <taxon>Elsinoe</taxon>
    </lineage>
</organism>
<accession>A0A6A6GE86</accession>
<proteinExistence type="predicted"/>
<sequence>MRCQGDQKVGEWNELQTPSILAGTDGGKRISDFQQRKKIVSRVRSADLWHIYICSFFVCYEGNHILAIDWLASSTPLAAEIDLRPTTLHVSLYFFCVVPISRVSNHASAIIAASLPVSYLSSRHQSISSFGLALRRCCANVSRQSRRILMFGLAAAGVSGEGEEREGEAAAGS</sequence>